<evidence type="ECO:0000256" key="1">
    <source>
        <dbReference type="ARBA" id="ARBA00022679"/>
    </source>
</evidence>
<dbReference type="Proteomes" id="UP001142055">
    <property type="component" value="Chromosome 3"/>
</dbReference>
<dbReference type="Gene3D" id="3.40.50.2000">
    <property type="entry name" value="Glycogen Phosphorylase B"/>
    <property type="match status" value="1"/>
</dbReference>
<dbReference type="InterPro" id="IPR002213">
    <property type="entry name" value="UDP_glucos_trans"/>
</dbReference>
<dbReference type="Pfam" id="PF02995">
    <property type="entry name" value="DUF229"/>
    <property type="match status" value="2"/>
</dbReference>
<comment type="caution">
    <text evidence="2">The sequence shown here is derived from an EMBL/GenBank/DDBJ whole genome shotgun (WGS) entry which is preliminary data.</text>
</comment>
<dbReference type="PANTHER" id="PTHR10974:SF1">
    <property type="entry name" value="FI08016P-RELATED"/>
    <property type="match status" value="1"/>
</dbReference>
<dbReference type="SUPFAM" id="SSF53649">
    <property type="entry name" value="Alkaline phosphatase-like"/>
    <property type="match status" value="1"/>
</dbReference>
<keyword evidence="3" id="KW-1185">Reference proteome</keyword>
<protein>
    <submittedName>
        <fullName evidence="2">Uncharacterized protein</fullName>
    </submittedName>
</protein>
<evidence type="ECO:0000313" key="3">
    <source>
        <dbReference type="Proteomes" id="UP001142055"/>
    </source>
</evidence>
<dbReference type="GO" id="GO:0008194">
    <property type="term" value="F:UDP-glycosyltransferase activity"/>
    <property type="evidence" value="ECO:0007669"/>
    <property type="project" value="InterPro"/>
</dbReference>
<evidence type="ECO:0000313" key="2">
    <source>
        <dbReference type="EMBL" id="KAJ6216732.1"/>
    </source>
</evidence>
<dbReference type="PANTHER" id="PTHR10974">
    <property type="entry name" value="FI08016P-RELATED"/>
    <property type="match status" value="1"/>
</dbReference>
<keyword evidence="1" id="KW-0808">Transferase</keyword>
<name>A0A9Q0M2H3_BLOTA</name>
<proteinExistence type="predicted"/>
<dbReference type="InterPro" id="IPR004245">
    <property type="entry name" value="DUF229"/>
</dbReference>
<gene>
    <name evidence="2" type="ORF">RDWZM_007889</name>
</gene>
<accession>A0A9Q0M2H3</accession>
<dbReference type="EMBL" id="JAPWDV010000003">
    <property type="protein sequence ID" value="KAJ6216732.1"/>
    <property type="molecule type" value="Genomic_DNA"/>
</dbReference>
<dbReference type="InterPro" id="IPR017850">
    <property type="entry name" value="Alkaline_phosphatase_core_sf"/>
</dbReference>
<sequence>MGPNHGTTDLSSNIYGDRSIPQIDLLPMVDQFITHDDDGTLLEAILFGRSVIVCPLFDDQYDDANRVEEKGFSRQINSYPCNNDELRSMIVEMLNDRQIYERLELAMTTITFLFNCIDEWQKKKRPRPNHIYKIKRKPPNEIEDISNLTVNVQSNEVLNKYLVHTNQCTIIRRPLYDKESIKFIKKYKNKEYECNHRSLADKIVRVNATTVYIPSLLKGCQARLIERNILTDDAKFGTKKTDLSEFTDFENADAVQIECSGYLKRVIPLVPFKQPLRWPNIPIVQSEYPNNFRPNVIMIGIDAVSRLNFLRHFPQSSTFMDSKRFQSMLGHHKVGDNTLPNLFAMFLGEQQSTWWKQLPHSKKLDSLPFIFKYFSNANYLTTYIEDYPYCGLFNFHGIKGFVRQPTDYYLRPVNLVIQKKGLYNRVCYVTNKNGIELLNSEQVRVKLRENSRMLTSHMDIYATLQHILHGTIPSTRSQYGVSLFDTISNDRTCNDAGIPEQYCLCKQMNPFTDTIATKQLAEMVLIEINRQMEPNLMQCFLFTDVNVVSAMIGMRTKKLNWEQTEKDMVNMIFTTNFDAKFEVYLNTRYDNLKQSINLNETEIIGKIIRIDHYSERSFCIAGNLLESFCVCLESILPSTSTMLNDFNVTDLR</sequence>
<dbReference type="SUPFAM" id="SSF53756">
    <property type="entry name" value="UDP-Glycosyltransferase/glycogen phosphorylase"/>
    <property type="match status" value="1"/>
</dbReference>
<reference evidence="2" key="1">
    <citation type="submission" date="2022-12" db="EMBL/GenBank/DDBJ databases">
        <title>Genome assemblies of Blomia tropicalis.</title>
        <authorList>
            <person name="Cui Y."/>
        </authorList>
    </citation>
    <scope>NUCLEOTIDE SEQUENCE</scope>
    <source>
        <tissue evidence="2">Adult mites</tissue>
    </source>
</reference>
<organism evidence="2 3">
    <name type="scientific">Blomia tropicalis</name>
    <name type="common">Mite</name>
    <dbReference type="NCBI Taxonomy" id="40697"/>
    <lineage>
        <taxon>Eukaryota</taxon>
        <taxon>Metazoa</taxon>
        <taxon>Ecdysozoa</taxon>
        <taxon>Arthropoda</taxon>
        <taxon>Chelicerata</taxon>
        <taxon>Arachnida</taxon>
        <taxon>Acari</taxon>
        <taxon>Acariformes</taxon>
        <taxon>Sarcoptiformes</taxon>
        <taxon>Astigmata</taxon>
        <taxon>Glycyphagoidea</taxon>
        <taxon>Echimyopodidae</taxon>
        <taxon>Blomia</taxon>
    </lineage>
</organism>
<dbReference type="GO" id="GO:0005615">
    <property type="term" value="C:extracellular space"/>
    <property type="evidence" value="ECO:0007669"/>
    <property type="project" value="TreeGrafter"/>
</dbReference>
<dbReference type="Pfam" id="PF00201">
    <property type="entry name" value="UDPGT"/>
    <property type="match status" value="1"/>
</dbReference>
<dbReference type="AlphaFoldDB" id="A0A9Q0M2H3"/>